<dbReference type="Proteomes" id="UP001431217">
    <property type="component" value="Unassembled WGS sequence"/>
</dbReference>
<comment type="caution">
    <text evidence="2">The sequence shown here is derived from an EMBL/GenBank/DDBJ whole genome shotgun (WGS) entry which is preliminary data.</text>
</comment>
<feature type="signal peptide" evidence="1">
    <location>
        <begin position="1"/>
        <end position="23"/>
    </location>
</feature>
<organism evidence="2 3">
    <name type="scientific">Luteimonas galliterrae</name>
    <dbReference type="NCBI Taxonomy" id="2940486"/>
    <lineage>
        <taxon>Bacteria</taxon>
        <taxon>Pseudomonadati</taxon>
        <taxon>Pseudomonadota</taxon>
        <taxon>Gammaproteobacteria</taxon>
        <taxon>Lysobacterales</taxon>
        <taxon>Lysobacteraceae</taxon>
        <taxon>Luteimonas</taxon>
    </lineage>
</organism>
<sequence>MKSFGILAVGCLAASLATYTTDAAAQTRAWGTFFGGMKEEIGHKVAVDAAGNVYVVGKTHSGDGIATPDGFDPFFNNPAEGYLAKFDSDGALIWSTYYGDGPGTELVDVGLDQNGNVYVVGTTKCPSEGLANTFDKSCDGPSDMVLAKFSPGGALQWNTYFGGDSTDGATAISVTPAGNVYLIGSTISSMGLVPPSSVDATHGGGWDGVVAKFGTQGNLLWARYYGGESIDLATDIACRPAMAEDICFITGQTSSTGGIATKNGHDIDFGGEFDAFLARISGTIGKTVWGSYYGGSDMEDQTSVAIDQNFDAVLGGVTLSDAFAATPDAEDVDLNGGADLFLARFDAGGSRKTGRYLGTIHVEQTLLDVGLDAESNVYVFSEANSANWTGMVTPGAYDTLYGGGQNDLVLTKLDADLHKLWGTLYGGNGAELGTSDFGSARPGGGIALDAQNHIYVTGPSNSTDEALSSPGSHKPMSQEIDAFVAEFVQ</sequence>
<evidence type="ECO:0000256" key="1">
    <source>
        <dbReference type="SAM" id="SignalP"/>
    </source>
</evidence>
<reference evidence="2 3" key="1">
    <citation type="submission" date="2022-05" db="EMBL/GenBank/DDBJ databases">
        <title>Luteimonas sp. SX5, whole genome shotgun sequencing project.</title>
        <authorList>
            <person name="Zhao G."/>
            <person name="Shen L."/>
        </authorList>
    </citation>
    <scope>NUCLEOTIDE SEQUENCE [LARGE SCALE GENOMIC DNA]</scope>
    <source>
        <strain evidence="2 3">SX5</strain>
    </source>
</reference>
<proteinExistence type="predicted"/>
<name>A0ABT0ML65_9GAMM</name>
<keyword evidence="3" id="KW-1185">Reference proteome</keyword>
<dbReference type="PANTHER" id="PTHR35580:SF1">
    <property type="entry name" value="PHYTASE-LIKE DOMAIN-CONTAINING PROTEIN"/>
    <property type="match status" value="1"/>
</dbReference>
<evidence type="ECO:0000313" key="3">
    <source>
        <dbReference type="Proteomes" id="UP001431217"/>
    </source>
</evidence>
<keyword evidence="1" id="KW-0732">Signal</keyword>
<feature type="chain" id="PRO_5045445861" evidence="1">
    <location>
        <begin position="24"/>
        <end position="489"/>
    </location>
</feature>
<dbReference type="Pfam" id="PF06739">
    <property type="entry name" value="SBBP"/>
    <property type="match status" value="2"/>
</dbReference>
<dbReference type="PANTHER" id="PTHR35580">
    <property type="entry name" value="CELL SURFACE GLYCOPROTEIN (S-LAYER PROTEIN)-LIKE PROTEIN"/>
    <property type="match status" value="1"/>
</dbReference>
<dbReference type="EMBL" id="JAMBEP010000003">
    <property type="protein sequence ID" value="MCL1635616.1"/>
    <property type="molecule type" value="Genomic_DNA"/>
</dbReference>
<gene>
    <name evidence="2" type="ORF">M2650_13390</name>
</gene>
<protein>
    <submittedName>
        <fullName evidence="2">SBBP repeat-containing protein</fullName>
    </submittedName>
</protein>
<dbReference type="RefSeq" id="WP_249475324.1">
    <property type="nucleotide sequence ID" value="NZ_JAMBEP010000003.1"/>
</dbReference>
<dbReference type="InterPro" id="IPR010620">
    <property type="entry name" value="SBBP_repeat"/>
</dbReference>
<accession>A0ABT0ML65</accession>
<dbReference type="InterPro" id="IPR052918">
    <property type="entry name" value="Motility_Chemotaxis_Reg"/>
</dbReference>
<evidence type="ECO:0000313" key="2">
    <source>
        <dbReference type="EMBL" id="MCL1635616.1"/>
    </source>
</evidence>